<reference evidence="1 2" key="1">
    <citation type="journal article" date="2020" name="Nature">
        <title>Six reference-quality genomes reveal evolution of bat adaptations.</title>
        <authorList>
            <person name="Jebb D."/>
            <person name="Huang Z."/>
            <person name="Pippel M."/>
            <person name="Hughes G.M."/>
            <person name="Lavrichenko K."/>
            <person name="Devanna P."/>
            <person name="Winkler S."/>
            <person name="Jermiin L.S."/>
            <person name="Skirmuntt E.C."/>
            <person name="Katzourakis A."/>
            <person name="Burkitt-Gray L."/>
            <person name="Ray D.A."/>
            <person name="Sullivan K.A.M."/>
            <person name="Roscito J.G."/>
            <person name="Kirilenko B.M."/>
            <person name="Davalos L.M."/>
            <person name="Corthals A.P."/>
            <person name="Power M.L."/>
            <person name="Jones G."/>
            <person name="Ransome R.D."/>
            <person name="Dechmann D.K.N."/>
            <person name="Locatelli A.G."/>
            <person name="Puechmaille S.J."/>
            <person name="Fedrigo O."/>
            <person name="Jarvis E.D."/>
            <person name="Hiller M."/>
            <person name="Vernes S.C."/>
            <person name="Myers E.W."/>
            <person name="Teeling E.C."/>
        </authorList>
    </citation>
    <scope>NUCLEOTIDE SEQUENCE [LARGE SCALE GENOMIC DNA]</scope>
    <source>
        <strain evidence="1">Bat1K_MPI-CBG_1</strain>
    </source>
</reference>
<protein>
    <submittedName>
        <fullName evidence="1">Uncharacterized protein</fullName>
    </submittedName>
</protein>
<gene>
    <name evidence="1" type="ORF">HJG60_010810</name>
</gene>
<comment type="caution">
    <text evidence="1">The sequence shown here is derived from an EMBL/GenBank/DDBJ whole genome shotgun (WGS) entry which is preliminary data.</text>
</comment>
<evidence type="ECO:0000313" key="1">
    <source>
        <dbReference type="EMBL" id="KAF6109537.1"/>
    </source>
</evidence>
<organism evidence="1 2">
    <name type="scientific">Phyllostomus discolor</name>
    <name type="common">pale spear-nosed bat</name>
    <dbReference type="NCBI Taxonomy" id="89673"/>
    <lineage>
        <taxon>Eukaryota</taxon>
        <taxon>Metazoa</taxon>
        <taxon>Chordata</taxon>
        <taxon>Craniata</taxon>
        <taxon>Vertebrata</taxon>
        <taxon>Euteleostomi</taxon>
        <taxon>Mammalia</taxon>
        <taxon>Eutheria</taxon>
        <taxon>Laurasiatheria</taxon>
        <taxon>Chiroptera</taxon>
        <taxon>Yangochiroptera</taxon>
        <taxon>Phyllostomidae</taxon>
        <taxon>Phyllostominae</taxon>
        <taxon>Phyllostomus</taxon>
    </lineage>
</organism>
<evidence type="ECO:0000313" key="2">
    <source>
        <dbReference type="Proteomes" id="UP000664940"/>
    </source>
</evidence>
<dbReference type="Proteomes" id="UP000664940">
    <property type="component" value="Unassembled WGS sequence"/>
</dbReference>
<dbReference type="AlphaFoldDB" id="A0A834ECP9"/>
<dbReference type="EMBL" id="JABVXQ010000005">
    <property type="protein sequence ID" value="KAF6109537.1"/>
    <property type="molecule type" value="Genomic_DNA"/>
</dbReference>
<proteinExistence type="predicted"/>
<accession>A0A834ECP9</accession>
<sequence>MVGPPIAPACIRSGDIQGRRFCNGLCVCVCVHRVNSVAGRQRCFRLFSEMRLYPSHGSREKSPSSWTFVGEKLMVKKRDPEDSERVNSRPKGWSKEQCACHLRGACGQRQPAGARPASPMASVRRFPGILAAPTPGAIAQERAGSPDGRTWVWISLSPSTGSTNHLDTRWEHAFLRQGPWLLSSTPLSFG</sequence>
<name>A0A834ECP9_9CHIR</name>